<dbReference type="RefSeq" id="WP_024314033.1">
    <property type="nucleotide sequence ID" value="NZ_ATTO01000008.1"/>
</dbReference>
<dbReference type="PATRIC" id="fig|348824.6.peg.2116"/>
<proteinExistence type="predicted"/>
<accession>W6RBC6</accession>
<dbReference type="KEGG" id="rhl:LPU83_1966"/>
<feature type="region of interest" description="Disordered" evidence="1">
    <location>
        <begin position="162"/>
        <end position="198"/>
    </location>
</feature>
<evidence type="ECO:0000256" key="1">
    <source>
        <dbReference type="SAM" id="MobiDB-lite"/>
    </source>
</evidence>
<feature type="compositionally biased region" description="Basic and acidic residues" evidence="1">
    <location>
        <begin position="164"/>
        <end position="183"/>
    </location>
</feature>
<dbReference type="Proteomes" id="UP000019443">
    <property type="component" value="Chromosome"/>
</dbReference>
<dbReference type="AlphaFoldDB" id="W6RBC6"/>
<evidence type="ECO:0000313" key="3">
    <source>
        <dbReference type="Proteomes" id="UP000019443"/>
    </source>
</evidence>
<evidence type="ECO:0000313" key="2">
    <source>
        <dbReference type="EMBL" id="CDM57625.1"/>
    </source>
</evidence>
<dbReference type="HOGENOM" id="CLU_114116_0_0_5"/>
<gene>
    <name evidence="2" type="ORF">LPU83_1966</name>
</gene>
<protein>
    <submittedName>
        <fullName evidence="2">Conserved protein</fullName>
    </submittedName>
</protein>
<sequence>MIYQRPAFEEVTIAHGGDTVTLRPSLRAAATLEARFGFAALFRALDEGNFTIISEIILTASIKRQDAAAFLGGNFRRPLSSLFPAVVGPLAEFVSMLQPATDPKAKTTNPGKAVAWAEFYRDLYEKATGWLGWTPETTWNATPTEIDRAYSGYIAKLKAIHGSAEQDKPAHDPREEVSDEEARNGLSKLKANAKRGKL</sequence>
<reference evidence="2" key="1">
    <citation type="submission" date="2013-11" db="EMBL/GenBank/DDBJ databases">
        <title>Draft genome sequence of the broad-host-range Rhizobium sp. LPU83 strain, a member of the low-genetic diversity Oregon-like Rhizobium sp. group.</title>
        <authorList>
            <person name="Wibberg D."/>
            <person name="Puehler A."/>
            <person name="Schlueter A."/>
        </authorList>
    </citation>
    <scope>NUCLEOTIDE SEQUENCE [LARGE SCALE GENOMIC DNA]</scope>
    <source>
        <strain evidence="2">LPU83</strain>
    </source>
</reference>
<keyword evidence="3" id="KW-1185">Reference proteome</keyword>
<organism evidence="2 3">
    <name type="scientific">Rhizobium favelukesii</name>
    <dbReference type="NCBI Taxonomy" id="348824"/>
    <lineage>
        <taxon>Bacteria</taxon>
        <taxon>Pseudomonadati</taxon>
        <taxon>Pseudomonadota</taxon>
        <taxon>Alphaproteobacteria</taxon>
        <taxon>Hyphomicrobiales</taxon>
        <taxon>Rhizobiaceae</taxon>
        <taxon>Rhizobium/Agrobacterium group</taxon>
        <taxon>Rhizobium</taxon>
    </lineage>
</organism>
<dbReference type="eggNOG" id="ENOG503305R">
    <property type="taxonomic scope" value="Bacteria"/>
</dbReference>
<name>W6RBC6_9HYPH</name>
<dbReference type="EMBL" id="HG916852">
    <property type="protein sequence ID" value="CDM57625.1"/>
    <property type="molecule type" value="Genomic_DNA"/>
</dbReference>